<dbReference type="AlphaFoldDB" id="A0A5E4XC87"/>
<proteinExistence type="predicted"/>
<reference evidence="1 2" key="1">
    <citation type="submission" date="2019-08" db="EMBL/GenBank/DDBJ databases">
        <authorList>
            <person name="Peeters C."/>
        </authorList>
    </citation>
    <scope>NUCLEOTIDE SEQUENCE [LARGE SCALE GENOMIC DNA]</scope>
    <source>
        <strain evidence="1 2">LMG 31010</strain>
    </source>
</reference>
<dbReference type="RefSeq" id="WP_150665621.1">
    <property type="nucleotide sequence ID" value="NZ_CABPSA010000007.1"/>
</dbReference>
<dbReference type="Proteomes" id="UP000343335">
    <property type="component" value="Unassembled WGS sequence"/>
</dbReference>
<organism evidence="1 2">
    <name type="scientific">Pandoraea commovens</name>
    <dbReference type="NCBI Taxonomy" id="2508289"/>
    <lineage>
        <taxon>Bacteria</taxon>
        <taxon>Pseudomonadati</taxon>
        <taxon>Pseudomonadota</taxon>
        <taxon>Betaproteobacteria</taxon>
        <taxon>Burkholderiales</taxon>
        <taxon>Burkholderiaceae</taxon>
        <taxon>Pandoraea</taxon>
    </lineage>
</organism>
<accession>A0A5E4XC87</accession>
<name>A0A5E4XC87_9BURK</name>
<evidence type="ECO:0000313" key="2">
    <source>
        <dbReference type="Proteomes" id="UP000343335"/>
    </source>
</evidence>
<dbReference type="EMBL" id="CABPSA010000007">
    <property type="protein sequence ID" value="VVE33906.1"/>
    <property type="molecule type" value="Genomic_DNA"/>
</dbReference>
<protein>
    <submittedName>
        <fullName evidence="1">Uncharacterized protein</fullName>
    </submittedName>
</protein>
<evidence type="ECO:0000313" key="1">
    <source>
        <dbReference type="EMBL" id="VVE33906.1"/>
    </source>
</evidence>
<sequence length="69" mass="7775">MPDNKTVTPLTKDEWIKRASEKLERLIPGWDPAALAEYVDVLYEGFVTDSTGYESDPEGAVVEDLSNWD</sequence>
<gene>
    <name evidence="1" type="ORF">PCO31010_03814</name>
</gene>